<name>A0A0A9Z8G7_LYGHE</name>
<feature type="non-terminal residue" evidence="2">
    <location>
        <position position="106"/>
    </location>
</feature>
<evidence type="ECO:0000313" key="2">
    <source>
        <dbReference type="EMBL" id="JAG41557.1"/>
    </source>
</evidence>
<evidence type="ECO:0000256" key="1">
    <source>
        <dbReference type="SAM" id="MobiDB-lite"/>
    </source>
</evidence>
<feature type="region of interest" description="Disordered" evidence="1">
    <location>
        <begin position="1"/>
        <end position="106"/>
    </location>
</feature>
<accession>A0A0A9Z8G7</accession>
<dbReference type="AlphaFoldDB" id="A0A0A9Z8G7"/>
<proteinExistence type="predicted"/>
<gene>
    <name evidence="2" type="primary">secA_26</name>
    <name evidence="2" type="ORF">CM83_262</name>
</gene>
<feature type="compositionally biased region" description="Basic and acidic residues" evidence="1">
    <location>
        <begin position="15"/>
        <end position="28"/>
    </location>
</feature>
<reference evidence="2" key="1">
    <citation type="journal article" date="2014" name="PLoS ONE">
        <title>Transcriptome-Based Identification of ABC Transporters in the Western Tarnished Plant Bug Lygus hesperus.</title>
        <authorList>
            <person name="Hull J.J."/>
            <person name="Chaney K."/>
            <person name="Geib S.M."/>
            <person name="Fabrick J.A."/>
            <person name="Brent C.S."/>
            <person name="Walsh D."/>
            <person name="Lavine L.C."/>
        </authorList>
    </citation>
    <scope>NUCLEOTIDE SEQUENCE</scope>
</reference>
<feature type="non-terminal residue" evidence="2">
    <location>
        <position position="1"/>
    </location>
</feature>
<feature type="compositionally biased region" description="Basic and acidic residues" evidence="1">
    <location>
        <begin position="73"/>
        <end position="106"/>
    </location>
</feature>
<protein>
    <submittedName>
        <fullName evidence="2">Protein translocase subunit SecA</fullName>
    </submittedName>
</protein>
<sequence length="106" mass="11637">EVKGLCQELLQQTHPRAERISAAKEEKAGNAIRPASPTPGPSGSQNRGGGPQESARPHCARRRVRALAPAVPPEDRRAAKRPGEDKPRDEPKRFRGRPRVREPAAR</sequence>
<organism evidence="2">
    <name type="scientific">Lygus hesperus</name>
    <name type="common">Western plant bug</name>
    <dbReference type="NCBI Taxonomy" id="30085"/>
    <lineage>
        <taxon>Eukaryota</taxon>
        <taxon>Metazoa</taxon>
        <taxon>Ecdysozoa</taxon>
        <taxon>Arthropoda</taxon>
        <taxon>Hexapoda</taxon>
        <taxon>Insecta</taxon>
        <taxon>Pterygota</taxon>
        <taxon>Neoptera</taxon>
        <taxon>Paraneoptera</taxon>
        <taxon>Hemiptera</taxon>
        <taxon>Heteroptera</taxon>
        <taxon>Panheteroptera</taxon>
        <taxon>Cimicomorpha</taxon>
        <taxon>Miridae</taxon>
        <taxon>Mirini</taxon>
        <taxon>Lygus</taxon>
    </lineage>
</organism>
<reference evidence="2" key="2">
    <citation type="submission" date="2014-07" db="EMBL/GenBank/DDBJ databases">
        <authorList>
            <person name="Hull J."/>
        </authorList>
    </citation>
    <scope>NUCLEOTIDE SEQUENCE</scope>
</reference>
<dbReference type="EMBL" id="GBHO01002047">
    <property type="protein sequence ID" value="JAG41557.1"/>
    <property type="molecule type" value="Transcribed_RNA"/>
</dbReference>